<evidence type="ECO:0000313" key="7">
    <source>
        <dbReference type="EMBL" id="PUB14925.1"/>
    </source>
</evidence>
<feature type="transmembrane region" description="Helical" evidence="6">
    <location>
        <begin position="6"/>
        <end position="39"/>
    </location>
</feature>
<dbReference type="EMBL" id="QBUD01000005">
    <property type="protein sequence ID" value="PUB14925.1"/>
    <property type="molecule type" value="Genomic_DNA"/>
</dbReference>
<dbReference type="Pfam" id="PF01594">
    <property type="entry name" value="AI-2E_transport"/>
    <property type="match status" value="1"/>
</dbReference>
<evidence type="ECO:0000256" key="5">
    <source>
        <dbReference type="ARBA" id="ARBA00023136"/>
    </source>
</evidence>
<keyword evidence="5 6" id="KW-0472">Membrane</keyword>
<proteinExistence type="inferred from homology"/>
<comment type="subcellular location">
    <subcellularLocation>
        <location evidence="1">Membrane</location>
        <topology evidence="1">Multi-pass membrane protein</topology>
    </subcellularLocation>
</comment>
<evidence type="ECO:0000256" key="1">
    <source>
        <dbReference type="ARBA" id="ARBA00004141"/>
    </source>
</evidence>
<dbReference type="InterPro" id="IPR002549">
    <property type="entry name" value="AI-2E-like"/>
</dbReference>
<evidence type="ECO:0000256" key="6">
    <source>
        <dbReference type="SAM" id="Phobius"/>
    </source>
</evidence>
<keyword evidence="3 6" id="KW-0812">Transmembrane</keyword>
<comment type="similarity">
    <text evidence="2">Belongs to the autoinducer-2 exporter (AI-2E) (TC 2.A.86) family.</text>
</comment>
<gene>
    <name evidence="7" type="ORF">C8N45_105148</name>
</gene>
<name>A0A2T6KHG4_9RHOB</name>
<evidence type="ECO:0000256" key="2">
    <source>
        <dbReference type="ARBA" id="ARBA00009773"/>
    </source>
</evidence>
<evidence type="ECO:0000256" key="3">
    <source>
        <dbReference type="ARBA" id="ARBA00022692"/>
    </source>
</evidence>
<keyword evidence="4 6" id="KW-1133">Transmembrane helix</keyword>
<accession>A0A2T6KHG4</accession>
<reference evidence="7 8" key="1">
    <citation type="submission" date="2018-04" db="EMBL/GenBank/DDBJ databases">
        <title>Genomic Encyclopedia of Archaeal and Bacterial Type Strains, Phase II (KMG-II): from individual species to whole genera.</title>
        <authorList>
            <person name="Goeker M."/>
        </authorList>
    </citation>
    <scope>NUCLEOTIDE SEQUENCE [LARGE SCALE GENOMIC DNA]</scope>
    <source>
        <strain evidence="7 8">DSM 29955</strain>
    </source>
</reference>
<protein>
    <submittedName>
        <fullName evidence="7">Uncharacterized protein DUF20</fullName>
    </submittedName>
</protein>
<feature type="transmembrane region" description="Helical" evidence="6">
    <location>
        <begin position="60"/>
        <end position="87"/>
    </location>
</feature>
<organism evidence="7 8">
    <name type="scientific">Yoonia sediminilitoris</name>
    <dbReference type="NCBI Taxonomy" id="1286148"/>
    <lineage>
        <taxon>Bacteria</taxon>
        <taxon>Pseudomonadati</taxon>
        <taxon>Pseudomonadota</taxon>
        <taxon>Alphaproteobacteria</taxon>
        <taxon>Rhodobacterales</taxon>
        <taxon>Paracoccaceae</taxon>
        <taxon>Yoonia</taxon>
    </lineage>
</organism>
<comment type="caution">
    <text evidence="7">The sequence shown here is derived from an EMBL/GenBank/DDBJ whole genome shotgun (WGS) entry which is preliminary data.</text>
</comment>
<evidence type="ECO:0000256" key="4">
    <source>
        <dbReference type="ARBA" id="ARBA00022989"/>
    </source>
</evidence>
<keyword evidence="8" id="KW-1185">Reference proteome</keyword>
<evidence type="ECO:0000313" key="8">
    <source>
        <dbReference type="Proteomes" id="UP000244523"/>
    </source>
</evidence>
<dbReference type="Proteomes" id="UP000244523">
    <property type="component" value="Unassembled WGS sequence"/>
</dbReference>
<dbReference type="GO" id="GO:0016020">
    <property type="term" value="C:membrane"/>
    <property type="evidence" value="ECO:0007669"/>
    <property type="project" value="UniProtKB-SubCell"/>
</dbReference>
<sequence length="137" mass="14752">MNFVLYVGPIAMIAMLLVTGIVLFDGAVSFLPAATYLAMNGTELQIVTPTLVGKRLSVNPLLIFLSLVFWLWFWGPIGGIIAIPILIWGLTIYKGLSGQTISSGTPGMPYTAPSATSAKAADGGNIANHRYRRLRNR</sequence>
<dbReference type="AlphaFoldDB" id="A0A2T6KHG4"/>